<keyword evidence="2" id="KW-1185">Reference proteome</keyword>
<dbReference type="AlphaFoldDB" id="A0A1Y1Z6M2"/>
<reference evidence="1 2" key="1">
    <citation type="submission" date="2016-07" db="EMBL/GenBank/DDBJ databases">
        <title>Pervasive Adenine N6-methylation of Active Genes in Fungi.</title>
        <authorList>
            <consortium name="DOE Joint Genome Institute"/>
            <person name="Mondo S.J."/>
            <person name="Dannebaum R.O."/>
            <person name="Kuo R.C."/>
            <person name="Labutti K."/>
            <person name="Haridas S."/>
            <person name="Kuo A."/>
            <person name="Salamov A."/>
            <person name="Ahrendt S.R."/>
            <person name="Lipzen A."/>
            <person name="Sullivan W."/>
            <person name="Andreopoulos W.B."/>
            <person name="Clum A."/>
            <person name="Lindquist E."/>
            <person name="Daum C."/>
            <person name="Ramamoorthy G.K."/>
            <person name="Gryganskyi A."/>
            <person name="Culley D."/>
            <person name="Magnuson J.K."/>
            <person name="James T.Y."/>
            <person name="O'Malley M.A."/>
            <person name="Stajich J.E."/>
            <person name="Spatafora J.W."/>
            <person name="Visel A."/>
            <person name="Grigoriev I.V."/>
        </authorList>
    </citation>
    <scope>NUCLEOTIDE SEQUENCE [LARGE SCALE GENOMIC DNA]</scope>
    <source>
        <strain evidence="1 2">CBS 115471</strain>
    </source>
</reference>
<protein>
    <submittedName>
        <fullName evidence="1">Uncharacterized protein</fullName>
    </submittedName>
</protein>
<dbReference type="EMBL" id="MCFA01000121">
    <property type="protein sequence ID" value="ORY05909.1"/>
    <property type="molecule type" value="Genomic_DNA"/>
</dbReference>
<evidence type="ECO:0000313" key="1">
    <source>
        <dbReference type="EMBL" id="ORY05909.1"/>
    </source>
</evidence>
<name>A0A1Y1Z6M2_9PLEO</name>
<organism evidence="1 2">
    <name type="scientific">Clohesyomyces aquaticus</name>
    <dbReference type="NCBI Taxonomy" id="1231657"/>
    <lineage>
        <taxon>Eukaryota</taxon>
        <taxon>Fungi</taxon>
        <taxon>Dikarya</taxon>
        <taxon>Ascomycota</taxon>
        <taxon>Pezizomycotina</taxon>
        <taxon>Dothideomycetes</taxon>
        <taxon>Pleosporomycetidae</taxon>
        <taxon>Pleosporales</taxon>
        <taxon>Lindgomycetaceae</taxon>
        <taxon>Clohesyomyces</taxon>
    </lineage>
</organism>
<comment type="caution">
    <text evidence="1">The sequence shown here is derived from an EMBL/GenBank/DDBJ whole genome shotgun (WGS) entry which is preliminary data.</text>
</comment>
<sequence length="54" mass="5911">MGGPGTRASEVVQCRCGGKMWLIGCFPPQHHQNECRSGLPASNRLRCGKSHRCD</sequence>
<evidence type="ECO:0000313" key="2">
    <source>
        <dbReference type="Proteomes" id="UP000193144"/>
    </source>
</evidence>
<gene>
    <name evidence="1" type="ORF">BCR34DRAFT_571674</name>
</gene>
<accession>A0A1Y1Z6M2</accession>
<dbReference type="Proteomes" id="UP000193144">
    <property type="component" value="Unassembled WGS sequence"/>
</dbReference>
<proteinExistence type="predicted"/>